<reference evidence="7" key="1">
    <citation type="submission" date="2017-08" db="EMBL/GenBank/DDBJ databases">
        <title>A dynamic microbial community with high functional redundancy inhabits the cold, oxic subseafloor aquifer.</title>
        <authorList>
            <person name="Tully B.J."/>
            <person name="Wheat C.G."/>
            <person name="Glazer B.T."/>
            <person name="Huber J.A."/>
        </authorList>
    </citation>
    <scope>NUCLEOTIDE SEQUENCE [LARGE SCALE GENOMIC DNA]</scope>
</reference>
<comment type="caution">
    <text evidence="6">The sequence shown here is derived from an EMBL/GenBank/DDBJ whole genome shotgun (WGS) entry which is preliminary data.</text>
</comment>
<dbReference type="Pfam" id="PF01124">
    <property type="entry name" value="MAPEG"/>
    <property type="match status" value="1"/>
</dbReference>
<evidence type="ECO:0000256" key="5">
    <source>
        <dbReference type="SAM" id="Phobius"/>
    </source>
</evidence>
<feature type="transmembrane region" description="Helical" evidence="5">
    <location>
        <begin position="69"/>
        <end position="96"/>
    </location>
</feature>
<evidence type="ECO:0000256" key="3">
    <source>
        <dbReference type="ARBA" id="ARBA00022989"/>
    </source>
</evidence>
<evidence type="ECO:0000256" key="1">
    <source>
        <dbReference type="ARBA" id="ARBA00004370"/>
    </source>
</evidence>
<organism evidence="6 7">
    <name type="scientific">SAR86 cluster bacterium</name>
    <dbReference type="NCBI Taxonomy" id="2030880"/>
    <lineage>
        <taxon>Bacteria</taxon>
        <taxon>Pseudomonadati</taxon>
        <taxon>Pseudomonadota</taxon>
        <taxon>Gammaproteobacteria</taxon>
        <taxon>SAR86 cluster</taxon>
    </lineage>
</organism>
<dbReference type="GO" id="GO:0016020">
    <property type="term" value="C:membrane"/>
    <property type="evidence" value="ECO:0007669"/>
    <property type="project" value="UniProtKB-SubCell"/>
</dbReference>
<keyword evidence="2 5" id="KW-0812">Transmembrane</keyword>
<keyword evidence="3 5" id="KW-1133">Transmembrane helix</keyword>
<dbReference type="AlphaFoldDB" id="A0A2A4MMG5"/>
<accession>A0A2A4MMG5</accession>
<proteinExistence type="predicted"/>
<dbReference type="SUPFAM" id="SSF161084">
    <property type="entry name" value="MAPEG domain-like"/>
    <property type="match status" value="1"/>
</dbReference>
<dbReference type="InterPro" id="IPR001129">
    <property type="entry name" value="Membr-assoc_MAPEG"/>
</dbReference>
<evidence type="ECO:0000256" key="4">
    <source>
        <dbReference type="ARBA" id="ARBA00023136"/>
    </source>
</evidence>
<sequence length="143" mass="16340">MHDNSILFPMIALAWWTLCILMLIPYRRLKAVRRKLLRASDFTLGESNNVDSYVALVNRNYMNLSEAPLIFYVTCGIFYVTELAGQTALMLAWCYVGLRIVHSLIHISYNNVHHRLLFFALSNFALIALLAILTLSIFKISAS</sequence>
<keyword evidence="4 5" id="KW-0472">Membrane</keyword>
<dbReference type="InterPro" id="IPR023352">
    <property type="entry name" value="MAPEG-like_dom_sf"/>
</dbReference>
<dbReference type="Gene3D" id="1.20.120.550">
    <property type="entry name" value="Membrane associated eicosanoid/glutathione metabolism-like domain"/>
    <property type="match status" value="1"/>
</dbReference>
<name>A0A2A4MMG5_9GAMM</name>
<evidence type="ECO:0008006" key="8">
    <source>
        <dbReference type="Google" id="ProtNLM"/>
    </source>
</evidence>
<evidence type="ECO:0000256" key="2">
    <source>
        <dbReference type="ARBA" id="ARBA00022692"/>
    </source>
</evidence>
<feature type="transmembrane region" description="Helical" evidence="5">
    <location>
        <begin position="6"/>
        <end position="26"/>
    </location>
</feature>
<evidence type="ECO:0000313" key="7">
    <source>
        <dbReference type="Proteomes" id="UP000218172"/>
    </source>
</evidence>
<dbReference type="EMBL" id="NVQR01000069">
    <property type="protein sequence ID" value="PCH61305.1"/>
    <property type="molecule type" value="Genomic_DNA"/>
</dbReference>
<feature type="transmembrane region" description="Helical" evidence="5">
    <location>
        <begin position="116"/>
        <end position="138"/>
    </location>
</feature>
<protein>
    <recommendedName>
        <fullName evidence="8">MAPEG family protein</fullName>
    </recommendedName>
</protein>
<dbReference type="Proteomes" id="UP000218172">
    <property type="component" value="Unassembled WGS sequence"/>
</dbReference>
<evidence type="ECO:0000313" key="6">
    <source>
        <dbReference type="EMBL" id="PCH61305.1"/>
    </source>
</evidence>
<gene>
    <name evidence="6" type="ORF">COC19_04895</name>
</gene>
<comment type="subcellular location">
    <subcellularLocation>
        <location evidence="1">Membrane</location>
    </subcellularLocation>
</comment>